<evidence type="ECO:0000256" key="1">
    <source>
        <dbReference type="ARBA" id="ARBA00022679"/>
    </source>
</evidence>
<feature type="domain" description="N-acetyltransferase" evidence="3">
    <location>
        <begin position="5"/>
        <end position="152"/>
    </location>
</feature>
<keyword evidence="1 4" id="KW-0808">Transferase</keyword>
<dbReference type="OrthoDB" id="9797826at2"/>
<evidence type="ECO:0000313" key="5">
    <source>
        <dbReference type="Proteomes" id="UP000323664"/>
    </source>
</evidence>
<dbReference type="InterPro" id="IPR016181">
    <property type="entry name" value="Acyl_CoA_acyltransferase"/>
</dbReference>
<name>A0A5M9WR23_PAEAM</name>
<gene>
    <name evidence="4" type="ORF">EC604_09445</name>
</gene>
<dbReference type="RefSeq" id="WP_123063938.1">
    <property type="nucleotide sequence ID" value="NZ_RIAS01000004.1"/>
</dbReference>
<protein>
    <submittedName>
        <fullName evidence="4">GNAT family N-acetyltransferase</fullName>
    </submittedName>
</protein>
<dbReference type="PROSITE" id="PS51186">
    <property type="entry name" value="GNAT"/>
    <property type="match status" value="1"/>
</dbReference>
<dbReference type="InterPro" id="IPR000182">
    <property type="entry name" value="GNAT_dom"/>
</dbReference>
<comment type="caution">
    <text evidence="4">The sequence shown here is derived from an EMBL/GenBank/DDBJ whole genome shotgun (WGS) entry which is preliminary data.</text>
</comment>
<dbReference type="InterPro" id="IPR050832">
    <property type="entry name" value="Bact_Acetyltransf"/>
</dbReference>
<dbReference type="Pfam" id="PF00583">
    <property type="entry name" value="Acetyltransf_1"/>
    <property type="match status" value="1"/>
</dbReference>
<sequence length="152" mass="16949">MSLDVNIRHSTDQDLQDMVILMDQLGYPTTYAEMQERYAHIAADANFTTLAAEVRGRVVGLLGMQTSYSYEKNGRHCRIMALVVHEHYRGSGIGRQLLLAAEQWAAAQQVDSISLNSGNRADREAAHAFYQEMGYTAGSTGFSKKPQLLQHN</sequence>
<dbReference type="Proteomes" id="UP000323664">
    <property type="component" value="Unassembled WGS sequence"/>
</dbReference>
<dbReference type="AlphaFoldDB" id="A0A5M9WR23"/>
<dbReference type="CDD" id="cd04301">
    <property type="entry name" value="NAT_SF"/>
    <property type="match status" value="1"/>
</dbReference>
<evidence type="ECO:0000313" key="4">
    <source>
        <dbReference type="EMBL" id="KAA8784070.1"/>
    </source>
</evidence>
<organism evidence="4 5">
    <name type="scientific">Paenibacillus amylolyticus</name>
    <dbReference type="NCBI Taxonomy" id="1451"/>
    <lineage>
        <taxon>Bacteria</taxon>
        <taxon>Bacillati</taxon>
        <taxon>Bacillota</taxon>
        <taxon>Bacilli</taxon>
        <taxon>Bacillales</taxon>
        <taxon>Paenibacillaceae</taxon>
        <taxon>Paenibacillus</taxon>
    </lineage>
</organism>
<reference evidence="4 5" key="1">
    <citation type="journal article" date="2019" name="J. Ind. Microbiol. Biotechnol.">
        <title>Paenibacillus amylolyticus 27C64 has a diverse set of carbohydrate-active enzymes and complete pectin deconstruction system.</title>
        <authorList>
            <person name="Keggi C."/>
            <person name="Doran-Peterson J."/>
        </authorList>
    </citation>
    <scope>NUCLEOTIDE SEQUENCE [LARGE SCALE GENOMIC DNA]</scope>
    <source>
        <strain evidence="4 5">27C64</strain>
    </source>
</reference>
<dbReference type="GO" id="GO:0016747">
    <property type="term" value="F:acyltransferase activity, transferring groups other than amino-acyl groups"/>
    <property type="evidence" value="ECO:0007669"/>
    <property type="project" value="InterPro"/>
</dbReference>
<dbReference type="SUPFAM" id="SSF55729">
    <property type="entry name" value="Acyl-CoA N-acyltransferases (Nat)"/>
    <property type="match status" value="1"/>
</dbReference>
<evidence type="ECO:0000256" key="2">
    <source>
        <dbReference type="ARBA" id="ARBA00023315"/>
    </source>
</evidence>
<keyword evidence="2" id="KW-0012">Acyltransferase</keyword>
<dbReference type="EMBL" id="RIAS01000004">
    <property type="protein sequence ID" value="KAA8784070.1"/>
    <property type="molecule type" value="Genomic_DNA"/>
</dbReference>
<evidence type="ECO:0000259" key="3">
    <source>
        <dbReference type="PROSITE" id="PS51186"/>
    </source>
</evidence>
<accession>A0A5M9WR23</accession>
<dbReference type="Gene3D" id="3.40.630.30">
    <property type="match status" value="1"/>
</dbReference>
<proteinExistence type="predicted"/>
<dbReference type="PANTHER" id="PTHR43877">
    <property type="entry name" value="AMINOALKYLPHOSPHONATE N-ACETYLTRANSFERASE-RELATED-RELATED"/>
    <property type="match status" value="1"/>
</dbReference>